<dbReference type="Proteomes" id="UP001305647">
    <property type="component" value="Unassembled WGS sequence"/>
</dbReference>
<protein>
    <submittedName>
        <fullName evidence="1">Uncharacterized protein</fullName>
    </submittedName>
</protein>
<comment type="caution">
    <text evidence="1">The sequence shown here is derived from an EMBL/GenBank/DDBJ whole genome shotgun (WGS) entry which is preliminary data.</text>
</comment>
<evidence type="ECO:0000313" key="1">
    <source>
        <dbReference type="EMBL" id="KAK4100213.1"/>
    </source>
</evidence>
<dbReference type="PANTHER" id="PTHR39697">
    <property type="entry name" value="RICIN B LECTIN DOMAIN-CONTAINING PROTEIN-RELATED"/>
    <property type="match status" value="1"/>
</dbReference>
<reference evidence="1" key="2">
    <citation type="submission" date="2023-05" db="EMBL/GenBank/DDBJ databases">
        <authorList>
            <consortium name="Lawrence Berkeley National Laboratory"/>
            <person name="Steindorff A."/>
            <person name="Hensen N."/>
            <person name="Bonometti L."/>
            <person name="Westerberg I."/>
            <person name="Brannstrom I.O."/>
            <person name="Guillou S."/>
            <person name="Cros-Aarteil S."/>
            <person name="Calhoun S."/>
            <person name="Haridas S."/>
            <person name="Kuo A."/>
            <person name="Mondo S."/>
            <person name="Pangilinan J."/>
            <person name="Riley R."/>
            <person name="Labutti K."/>
            <person name="Andreopoulos B."/>
            <person name="Lipzen A."/>
            <person name="Chen C."/>
            <person name="Yanf M."/>
            <person name="Daum C."/>
            <person name="Ng V."/>
            <person name="Clum A."/>
            <person name="Ohm R."/>
            <person name="Martin F."/>
            <person name="Silar P."/>
            <person name="Natvig D."/>
            <person name="Lalanne C."/>
            <person name="Gautier V."/>
            <person name="Ament-Velasquez S.L."/>
            <person name="Kruys A."/>
            <person name="Hutchinson M.I."/>
            <person name="Powell A.J."/>
            <person name="Barry K."/>
            <person name="Miller A.N."/>
            <person name="Grigoriev I.V."/>
            <person name="Debuchy R."/>
            <person name="Gladieux P."/>
            <person name="Thoren M.H."/>
            <person name="Johannesson H."/>
        </authorList>
    </citation>
    <scope>NUCLEOTIDE SEQUENCE</scope>
    <source>
        <strain evidence="1">CBS 757.83</strain>
    </source>
</reference>
<accession>A0AAN6T0G0</accession>
<sequence>MIIELGVESQPSNDRAVADVPTHKSDTVLGPGPEGNFSVEQGIESVPWPGRTFMIRNRASNRTLAREDGNLVLKEAAELAPCGWRWTCVEHPEGWFGFREISSGTYLGRDHQGGFRARATEHKGWEQFDARRHPDGGYQLLSINWWNRQYIAVDMETFWHFGGCFISQVREDLNQARSELEHTRFQLLCIRGRCTTYPTCHRIPAPVSGPRIRAMDLAPISCQAWRAAR</sequence>
<evidence type="ECO:0000313" key="2">
    <source>
        <dbReference type="Proteomes" id="UP001305647"/>
    </source>
</evidence>
<dbReference type="Gene3D" id="2.80.10.50">
    <property type="match status" value="1"/>
</dbReference>
<dbReference type="EMBL" id="MU863642">
    <property type="protein sequence ID" value="KAK4100213.1"/>
    <property type="molecule type" value="Genomic_DNA"/>
</dbReference>
<dbReference type="InterPro" id="IPR008999">
    <property type="entry name" value="Actin-crosslinking"/>
</dbReference>
<reference evidence="1" key="1">
    <citation type="journal article" date="2023" name="Mol. Phylogenet. Evol.">
        <title>Genome-scale phylogeny and comparative genomics of the fungal order Sordariales.</title>
        <authorList>
            <person name="Hensen N."/>
            <person name="Bonometti L."/>
            <person name="Westerberg I."/>
            <person name="Brannstrom I.O."/>
            <person name="Guillou S."/>
            <person name="Cros-Aarteil S."/>
            <person name="Calhoun S."/>
            <person name="Haridas S."/>
            <person name="Kuo A."/>
            <person name="Mondo S."/>
            <person name="Pangilinan J."/>
            <person name="Riley R."/>
            <person name="LaButti K."/>
            <person name="Andreopoulos B."/>
            <person name="Lipzen A."/>
            <person name="Chen C."/>
            <person name="Yan M."/>
            <person name="Daum C."/>
            <person name="Ng V."/>
            <person name="Clum A."/>
            <person name="Steindorff A."/>
            <person name="Ohm R.A."/>
            <person name="Martin F."/>
            <person name="Silar P."/>
            <person name="Natvig D.O."/>
            <person name="Lalanne C."/>
            <person name="Gautier V."/>
            <person name="Ament-Velasquez S.L."/>
            <person name="Kruys A."/>
            <person name="Hutchinson M.I."/>
            <person name="Powell A.J."/>
            <person name="Barry K."/>
            <person name="Miller A.N."/>
            <person name="Grigoriev I.V."/>
            <person name="Debuchy R."/>
            <person name="Gladieux P."/>
            <person name="Hiltunen Thoren M."/>
            <person name="Johannesson H."/>
        </authorList>
    </citation>
    <scope>NUCLEOTIDE SEQUENCE</scope>
    <source>
        <strain evidence="1">CBS 757.83</strain>
    </source>
</reference>
<keyword evidence="2" id="KW-1185">Reference proteome</keyword>
<dbReference type="AlphaFoldDB" id="A0AAN6T0G0"/>
<dbReference type="PANTHER" id="PTHR39697:SF2">
    <property type="entry name" value="CYANOVIRIN-N DOMAIN-CONTAINING PROTEIN"/>
    <property type="match status" value="1"/>
</dbReference>
<organism evidence="1 2">
    <name type="scientific">Parathielavia hyrcaniae</name>
    <dbReference type="NCBI Taxonomy" id="113614"/>
    <lineage>
        <taxon>Eukaryota</taxon>
        <taxon>Fungi</taxon>
        <taxon>Dikarya</taxon>
        <taxon>Ascomycota</taxon>
        <taxon>Pezizomycotina</taxon>
        <taxon>Sordariomycetes</taxon>
        <taxon>Sordariomycetidae</taxon>
        <taxon>Sordariales</taxon>
        <taxon>Chaetomiaceae</taxon>
        <taxon>Parathielavia</taxon>
    </lineage>
</organism>
<proteinExistence type="predicted"/>
<name>A0AAN6T0G0_9PEZI</name>
<gene>
    <name evidence="1" type="ORF">N658DRAFT_473386</name>
</gene>
<dbReference type="SUPFAM" id="SSF50405">
    <property type="entry name" value="Actin-crosslinking proteins"/>
    <property type="match status" value="1"/>
</dbReference>